<feature type="compositionally biased region" description="Polar residues" evidence="1">
    <location>
        <begin position="273"/>
        <end position="291"/>
    </location>
</feature>
<dbReference type="Proteomes" id="UP000304951">
    <property type="component" value="Unassembled WGS sequence"/>
</dbReference>
<accession>A0A4S8S7T3</accession>
<evidence type="ECO:0000313" key="2">
    <source>
        <dbReference type="EMBL" id="THV66296.1"/>
    </source>
</evidence>
<proteinExistence type="predicted"/>
<sequence>MATAYQPTPRWEQSVPMGHENLPLANQALFDPSYAFDPSQTPRDSSNYTPRRPSQHAATLDVDTYQLDQIKRDSGRSVRKGSSASRGSSPQKATMSHIRRPSTSHSRPSAPIAIPRAESVPTINPDPERSAWIHRDKLARIESQEMAAAGFDMPRTTQRRQSRSDSRSASRSASRNPNARGQSTDRHTNQLAFTEDAATPRVPKFEEQSGEGANQDQDSDDYEERLQEEPRMDRSMYGRSLPRSAMSRIPVARASPAPVSQSVVERDSPLPRSMSSPLGDSASSRTRSRSLGNPAMMAEPSSTRSAIPSKPRPLSSHMQDSPSATDSPSLSQRTTQSLTAVSRAKAMNKAATGSVGRKTVPRTTSKARNPSNSPKDSPARRPTSGSTRSRPTSIHNRPEGEAPWIATMYKPDPMLPPDQQILPTHAKRTMQGGSDDEKENSFPVNIDSLSDEELARMGALPPPGSNKQPDTTPTIQQAQNPPQPPWPLASTRSDAKSQTGSARAPNGGYTITPRIAPPIAPPKSPKPQTNQSEATRPTNPAVQRVPDLDEKEDGKKKKKLACCIVM</sequence>
<feature type="compositionally biased region" description="Polar residues" evidence="1">
    <location>
        <begin position="38"/>
        <end position="49"/>
    </location>
</feature>
<feature type="compositionally biased region" description="Polar residues" evidence="1">
    <location>
        <begin position="528"/>
        <end position="541"/>
    </location>
</feature>
<feature type="compositionally biased region" description="Low complexity" evidence="1">
    <location>
        <begin position="380"/>
        <end position="393"/>
    </location>
</feature>
<feature type="compositionally biased region" description="Basic and acidic residues" evidence="1">
    <location>
        <begin position="546"/>
        <end position="555"/>
    </location>
</feature>
<evidence type="ECO:0000256" key="1">
    <source>
        <dbReference type="SAM" id="MobiDB-lite"/>
    </source>
</evidence>
<feature type="compositionally biased region" description="Polar residues" evidence="1">
    <location>
        <begin position="490"/>
        <end position="501"/>
    </location>
</feature>
<feature type="compositionally biased region" description="Polar residues" evidence="1">
    <location>
        <begin position="361"/>
        <end position="375"/>
    </location>
</feature>
<protein>
    <submittedName>
        <fullName evidence="2">Uncharacterized protein</fullName>
    </submittedName>
</protein>
<feature type="compositionally biased region" description="Polar residues" evidence="1">
    <location>
        <begin position="316"/>
        <end position="340"/>
    </location>
</feature>
<feature type="compositionally biased region" description="Basic and acidic residues" evidence="1">
    <location>
        <begin position="224"/>
        <end position="236"/>
    </location>
</feature>
<gene>
    <name evidence="2" type="ORF">D6D28_08466</name>
</gene>
<reference evidence="2 3" key="1">
    <citation type="submission" date="2018-10" db="EMBL/GenBank/DDBJ databases">
        <title>Fifty Aureobasidium pullulans genomes reveal a recombining polyextremotolerant generalist.</title>
        <authorList>
            <person name="Gostincar C."/>
            <person name="Turk M."/>
            <person name="Zajc J."/>
            <person name="Gunde-Cimerman N."/>
        </authorList>
    </citation>
    <scope>NUCLEOTIDE SEQUENCE [LARGE SCALE GENOMIC DNA]</scope>
    <source>
        <strain evidence="2 3">EXF-11900</strain>
    </source>
</reference>
<evidence type="ECO:0000313" key="3">
    <source>
        <dbReference type="Proteomes" id="UP000304951"/>
    </source>
</evidence>
<dbReference type="AlphaFoldDB" id="A0A4S8S7T3"/>
<feature type="compositionally biased region" description="Low complexity" evidence="1">
    <location>
        <begin position="471"/>
        <end position="480"/>
    </location>
</feature>
<organism evidence="2 3">
    <name type="scientific">Aureobasidium pullulans</name>
    <name type="common">Black yeast</name>
    <name type="synonym">Pullularia pullulans</name>
    <dbReference type="NCBI Taxonomy" id="5580"/>
    <lineage>
        <taxon>Eukaryota</taxon>
        <taxon>Fungi</taxon>
        <taxon>Dikarya</taxon>
        <taxon>Ascomycota</taxon>
        <taxon>Pezizomycotina</taxon>
        <taxon>Dothideomycetes</taxon>
        <taxon>Dothideomycetidae</taxon>
        <taxon>Dothideales</taxon>
        <taxon>Saccotheciaceae</taxon>
        <taxon>Aureobasidium</taxon>
    </lineage>
</organism>
<feature type="region of interest" description="Disordered" evidence="1">
    <location>
        <begin position="147"/>
        <end position="566"/>
    </location>
</feature>
<comment type="caution">
    <text evidence="2">The sequence shown here is derived from an EMBL/GenBank/DDBJ whole genome shotgun (WGS) entry which is preliminary data.</text>
</comment>
<feature type="region of interest" description="Disordered" evidence="1">
    <location>
        <begin position="1"/>
        <end position="131"/>
    </location>
</feature>
<name>A0A4S8S7T3_AURPU</name>
<feature type="compositionally biased region" description="Pro residues" evidence="1">
    <location>
        <begin position="515"/>
        <end position="525"/>
    </location>
</feature>
<dbReference type="EMBL" id="QZAF01000544">
    <property type="protein sequence ID" value="THV66296.1"/>
    <property type="molecule type" value="Genomic_DNA"/>
</dbReference>
<feature type="compositionally biased region" description="Polar residues" evidence="1">
    <location>
        <begin position="80"/>
        <end position="94"/>
    </location>
</feature>